<dbReference type="Gene3D" id="2.115.10.20">
    <property type="entry name" value="Glycosyl hydrolase domain, family 43"/>
    <property type="match status" value="1"/>
</dbReference>
<dbReference type="InterPro" id="IPR006710">
    <property type="entry name" value="Glyco_hydro_43"/>
</dbReference>
<feature type="active site" description="Proton donor" evidence="4">
    <location>
        <position position="228"/>
    </location>
</feature>
<evidence type="ECO:0000256" key="3">
    <source>
        <dbReference type="ARBA" id="ARBA00023295"/>
    </source>
</evidence>
<feature type="region of interest" description="Disordered" evidence="7">
    <location>
        <begin position="339"/>
        <end position="361"/>
    </location>
</feature>
<feature type="compositionally biased region" description="Low complexity" evidence="7">
    <location>
        <begin position="25"/>
        <end position="45"/>
    </location>
</feature>
<dbReference type="InterPro" id="IPR051795">
    <property type="entry name" value="Glycosyl_Hydrlase_43"/>
</dbReference>
<dbReference type="PANTHER" id="PTHR42812:SF2">
    <property type="entry name" value="XYLOSIDASE_ARABINOSIDASE"/>
    <property type="match status" value="1"/>
</dbReference>
<evidence type="ECO:0000313" key="10">
    <source>
        <dbReference type="EMBL" id="PIM54506.1"/>
    </source>
</evidence>
<protein>
    <submittedName>
        <fullName evidence="10">Xylan 1,4-beta-xylosidase</fullName>
    </submittedName>
</protein>
<evidence type="ECO:0000256" key="2">
    <source>
        <dbReference type="ARBA" id="ARBA00022801"/>
    </source>
</evidence>
<dbReference type="Pfam" id="PF17851">
    <property type="entry name" value="GH43_C2"/>
    <property type="match status" value="1"/>
</dbReference>
<dbReference type="PROSITE" id="PS51318">
    <property type="entry name" value="TAT"/>
    <property type="match status" value="1"/>
</dbReference>
<feature type="domain" description="Beta-xylosidase C-terminal Concanavalin A-like" evidence="9">
    <location>
        <begin position="361"/>
        <end position="542"/>
    </location>
</feature>
<dbReference type="InterPro" id="IPR041542">
    <property type="entry name" value="GH43_C2"/>
</dbReference>
<evidence type="ECO:0000256" key="7">
    <source>
        <dbReference type="SAM" id="MobiDB-lite"/>
    </source>
</evidence>
<keyword evidence="3 6" id="KW-0326">Glycosidase</keyword>
<dbReference type="RefSeq" id="WP_099860120.1">
    <property type="nucleotide sequence ID" value="NZ_PEOG01000009.1"/>
</dbReference>
<dbReference type="PANTHER" id="PTHR42812">
    <property type="entry name" value="BETA-XYLOSIDASE"/>
    <property type="match status" value="1"/>
</dbReference>
<dbReference type="SUPFAM" id="SSF49899">
    <property type="entry name" value="Concanavalin A-like lectins/glucanases"/>
    <property type="match status" value="1"/>
</dbReference>
<evidence type="ECO:0000259" key="9">
    <source>
        <dbReference type="Pfam" id="PF17851"/>
    </source>
</evidence>
<dbReference type="EMBL" id="PEOG01000009">
    <property type="protein sequence ID" value="PIM54506.1"/>
    <property type="molecule type" value="Genomic_DNA"/>
</dbReference>
<keyword evidence="8" id="KW-0732">Signal</keyword>
<dbReference type="GO" id="GO:0004553">
    <property type="term" value="F:hydrolase activity, hydrolyzing O-glycosyl compounds"/>
    <property type="evidence" value="ECO:0007669"/>
    <property type="project" value="InterPro"/>
</dbReference>
<dbReference type="InterPro" id="IPR023296">
    <property type="entry name" value="Glyco_hydro_beta-prop_sf"/>
</dbReference>
<keyword evidence="11" id="KW-1185">Reference proteome</keyword>
<gene>
    <name evidence="10" type="ORF">CS062_03735</name>
</gene>
<feature type="active site" description="Proton acceptor" evidence="4">
    <location>
        <position position="74"/>
    </location>
</feature>
<dbReference type="Pfam" id="PF04616">
    <property type="entry name" value="Glyco_hydro_43"/>
    <property type="match status" value="1"/>
</dbReference>
<dbReference type="Gene3D" id="2.60.120.200">
    <property type="match status" value="1"/>
</dbReference>
<dbReference type="InterPro" id="IPR013320">
    <property type="entry name" value="ConA-like_dom_sf"/>
</dbReference>
<proteinExistence type="inferred from homology"/>
<sequence>MSTLTRRGAVRAALASVAGAGLAASAPAATGPAPATSAASSRPPSFGRGREGQRTADLGNGTYRNPIVPGDRPDPTLLKDGSDYYLTFSSFSSYPGVVIWHSTDLVNWAPITAALRQPIGTVWAMDLIKHDGRYFIYIPAMQENGSKIYVIHADDIRGPWSDPVDLHLGDCIDPGHAVGEDGKRYLFVNGVRRIRLSDDGLSTIGQLEPAYTPWQYPKDWVVEMFAPEGPKIFRRGEWFYLIAAVGGTSGPPTSHMVTLARSRSIHGPWEDSPHNPIVRTRSADEPWWSRGHASVVEGPGGDWWMVYHGYENGMRTLGRQTLLEPVEWTKDGWLKARGGTLARPLPKPRGGRPSPAGFDLSDDFDTDRMGVQWTLFAPDAKDGERVSRRDRALVLKAKGRSLADCSPLTCLVGDRSYEASVEMEIPGDAHGGLALFYDGRCFAGIGASAQEMLTYNYGQEIGWMRQKLPATSGPRLLHLRLTNRENVVTFHTSPDGKDWTQHPWQMEVSGFHHNVFGGFLSLKLALFSAGQGEVRFRRFRYRGLPA</sequence>
<organism evidence="10 11">
    <name type="scientific">Roseateles chitinivorans</name>
    <dbReference type="NCBI Taxonomy" id="2917965"/>
    <lineage>
        <taxon>Bacteria</taxon>
        <taxon>Pseudomonadati</taxon>
        <taxon>Pseudomonadota</taxon>
        <taxon>Betaproteobacteria</taxon>
        <taxon>Burkholderiales</taxon>
        <taxon>Sphaerotilaceae</taxon>
        <taxon>Roseateles</taxon>
    </lineage>
</organism>
<dbReference type="InterPro" id="IPR006311">
    <property type="entry name" value="TAT_signal"/>
</dbReference>
<comment type="similarity">
    <text evidence="1 6">Belongs to the glycosyl hydrolase 43 family.</text>
</comment>
<evidence type="ECO:0000256" key="6">
    <source>
        <dbReference type="RuleBase" id="RU361187"/>
    </source>
</evidence>
<dbReference type="Proteomes" id="UP000231501">
    <property type="component" value="Unassembled WGS sequence"/>
</dbReference>
<evidence type="ECO:0000256" key="5">
    <source>
        <dbReference type="PIRSR" id="PIRSR606710-2"/>
    </source>
</evidence>
<dbReference type="SUPFAM" id="SSF75005">
    <property type="entry name" value="Arabinanase/levansucrase/invertase"/>
    <property type="match status" value="1"/>
</dbReference>
<feature type="site" description="Important for catalytic activity, responsible for pKa modulation of the active site Glu and correct orientation of both the proton donor and substrate" evidence="5">
    <location>
        <position position="173"/>
    </location>
</feature>
<evidence type="ECO:0000313" key="11">
    <source>
        <dbReference type="Proteomes" id="UP000231501"/>
    </source>
</evidence>
<comment type="caution">
    <text evidence="10">The sequence shown here is derived from an EMBL/GenBank/DDBJ whole genome shotgun (WGS) entry which is preliminary data.</text>
</comment>
<evidence type="ECO:0000256" key="8">
    <source>
        <dbReference type="SAM" id="SignalP"/>
    </source>
</evidence>
<dbReference type="OrthoDB" id="8866236at2"/>
<evidence type="ECO:0000256" key="1">
    <source>
        <dbReference type="ARBA" id="ARBA00009865"/>
    </source>
</evidence>
<feature type="chain" id="PRO_5013883410" evidence="8">
    <location>
        <begin position="29"/>
        <end position="546"/>
    </location>
</feature>
<dbReference type="AlphaFoldDB" id="A0A2G9CDJ0"/>
<feature type="region of interest" description="Disordered" evidence="7">
    <location>
        <begin position="25"/>
        <end position="73"/>
    </location>
</feature>
<evidence type="ECO:0000256" key="4">
    <source>
        <dbReference type="PIRSR" id="PIRSR606710-1"/>
    </source>
</evidence>
<feature type="signal peptide" evidence="8">
    <location>
        <begin position="1"/>
        <end position="28"/>
    </location>
</feature>
<accession>A0A2G9CDJ0</accession>
<keyword evidence="2 6" id="KW-0378">Hydrolase</keyword>
<dbReference type="CDD" id="cd09002">
    <property type="entry name" value="GH43_XYL-like"/>
    <property type="match status" value="1"/>
</dbReference>
<name>A0A2G9CDJ0_9BURK</name>
<dbReference type="GO" id="GO:0005975">
    <property type="term" value="P:carbohydrate metabolic process"/>
    <property type="evidence" value="ECO:0007669"/>
    <property type="project" value="InterPro"/>
</dbReference>
<reference evidence="10 11" key="1">
    <citation type="submission" date="2017-11" db="EMBL/GenBank/DDBJ databases">
        <title>Draft genome sequence of Mitsuaria sp. HWN-4.</title>
        <authorList>
            <person name="Gundlapally S.R."/>
        </authorList>
    </citation>
    <scope>NUCLEOTIDE SEQUENCE [LARGE SCALE GENOMIC DNA]</scope>
    <source>
        <strain evidence="10 11">HWN-4</strain>
    </source>
</reference>